<proteinExistence type="predicted"/>
<comment type="caution">
    <text evidence="2">The sequence shown here is derived from an EMBL/GenBank/DDBJ whole genome shotgun (WGS) entry which is preliminary data.</text>
</comment>
<feature type="region of interest" description="Disordered" evidence="1">
    <location>
        <begin position="139"/>
        <end position="187"/>
    </location>
</feature>
<dbReference type="Proteomes" id="UP000541444">
    <property type="component" value="Unassembled WGS sequence"/>
</dbReference>
<accession>A0A7J7NL47</accession>
<evidence type="ECO:0008006" key="4">
    <source>
        <dbReference type="Google" id="ProtNLM"/>
    </source>
</evidence>
<feature type="region of interest" description="Disordered" evidence="1">
    <location>
        <begin position="219"/>
        <end position="243"/>
    </location>
</feature>
<sequence length="243" mass="27196">MHWADADFTCLARVWVATSVQINGCTKGFTFYQKVNITFNRDPECPTQRSCGSTKSQWYALNAQCVGYKWIDAQERFRNSNRKIEKDQENDAHKIYKGLNGGNDFKYCKTYMILAREPRWANLRDDGLNHVVNIPRNVARRTSDNSSPGNSVRLNNLSEDPDGPPTPQSAGSNSNLDGSLYEGGSSPIGQKLYRKNLASQKTMEAWCRAQIVAAQLKIRSSLEDDDDKPGGSGMDESDGEEDI</sequence>
<dbReference type="AlphaFoldDB" id="A0A7J7NL47"/>
<feature type="compositionally biased region" description="Polar residues" evidence="1">
    <location>
        <begin position="144"/>
        <end position="158"/>
    </location>
</feature>
<dbReference type="EMBL" id="JACGCM010000715">
    <property type="protein sequence ID" value="KAF6167846.1"/>
    <property type="molecule type" value="Genomic_DNA"/>
</dbReference>
<keyword evidence="3" id="KW-1185">Reference proteome</keyword>
<feature type="compositionally biased region" description="Polar residues" evidence="1">
    <location>
        <begin position="168"/>
        <end position="177"/>
    </location>
</feature>
<organism evidence="2 3">
    <name type="scientific">Kingdonia uniflora</name>
    <dbReference type="NCBI Taxonomy" id="39325"/>
    <lineage>
        <taxon>Eukaryota</taxon>
        <taxon>Viridiplantae</taxon>
        <taxon>Streptophyta</taxon>
        <taxon>Embryophyta</taxon>
        <taxon>Tracheophyta</taxon>
        <taxon>Spermatophyta</taxon>
        <taxon>Magnoliopsida</taxon>
        <taxon>Ranunculales</taxon>
        <taxon>Circaeasteraceae</taxon>
        <taxon>Kingdonia</taxon>
    </lineage>
</organism>
<evidence type="ECO:0000313" key="3">
    <source>
        <dbReference type="Proteomes" id="UP000541444"/>
    </source>
</evidence>
<evidence type="ECO:0000313" key="2">
    <source>
        <dbReference type="EMBL" id="KAF6167846.1"/>
    </source>
</evidence>
<evidence type="ECO:0000256" key="1">
    <source>
        <dbReference type="SAM" id="MobiDB-lite"/>
    </source>
</evidence>
<name>A0A7J7NL47_9MAGN</name>
<reference evidence="2 3" key="1">
    <citation type="journal article" date="2020" name="IScience">
        <title>Genome Sequencing of the Endangered Kingdonia uniflora (Circaeasteraceae, Ranunculales) Reveals Potential Mechanisms of Evolutionary Specialization.</title>
        <authorList>
            <person name="Sun Y."/>
            <person name="Deng T."/>
            <person name="Zhang A."/>
            <person name="Moore M.J."/>
            <person name="Landis J.B."/>
            <person name="Lin N."/>
            <person name="Zhang H."/>
            <person name="Zhang X."/>
            <person name="Huang J."/>
            <person name="Zhang X."/>
            <person name="Sun H."/>
            <person name="Wang H."/>
        </authorList>
    </citation>
    <scope>NUCLEOTIDE SEQUENCE [LARGE SCALE GENOMIC DNA]</scope>
    <source>
        <strain evidence="2">TB1705</strain>
        <tissue evidence="2">Leaf</tissue>
    </source>
</reference>
<protein>
    <recommendedName>
        <fullName evidence="4">No apical meristem-associated C-terminal domain-containing protein</fullName>
    </recommendedName>
</protein>
<gene>
    <name evidence="2" type="ORF">GIB67_027624</name>
</gene>